<evidence type="ECO:0000313" key="2">
    <source>
        <dbReference type="Proteomes" id="UP000262073"/>
    </source>
</evidence>
<proteinExistence type="predicted"/>
<dbReference type="Proteomes" id="UP000262073">
    <property type="component" value="Chromosome"/>
</dbReference>
<dbReference type="KEGG" id="salm:D0Y50_10455"/>
<name>A0A346NSH4_9ALTE</name>
<sequence length="103" mass="10970">MLVIFSCPAYANITMFGDVAEKLLKLMGHSGKIPGAILADDVPAALVSLQSALGTENQSPKDHVVQEENTEPVISLAHRALPLIDLLNAAASEKCNVMWDSVN</sequence>
<dbReference type="OrthoDB" id="5625523at2"/>
<reference evidence="1 2" key="1">
    <citation type="submission" date="2018-08" db="EMBL/GenBank/DDBJ databases">
        <title>Salinimonas sediminis sp. nov., a piezophilic bacterium isolated from a deep-sea sediment sample from the New Britain Trench.</title>
        <authorList>
            <person name="Cao J."/>
        </authorList>
    </citation>
    <scope>NUCLEOTIDE SEQUENCE [LARGE SCALE GENOMIC DNA]</scope>
    <source>
        <strain evidence="1 2">N102</strain>
    </source>
</reference>
<organism evidence="1 2">
    <name type="scientific">Salinimonas sediminis</name>
    <dbReference type="NCBI Taxonomy" id="2303538"/>
    <lineage>
        <taxon>Bacteria</taxon>
        <taxon>Pseudomonadati</taxon>
        <taxon>Pseudomonadota</taxon>
        <taxon>Gammaproteobacteria</taxon>
        <taxon>Alteromonadales</taxon>
        <taxon>Alteromonadaceae</taxon>
        <taxon>Alteromonas/Salinimonas group</taxon>
        <taxon>Salinimonas</taxon>
    </lineage>
</organism>
<dbReference type="RefSeq" id="WP_117318719.1">
    <property type="nucleotide sequence ID" value="NZ_CP031769.1"/>
</dbReference>
<dbReference type="Pfam" id="PF08895">
    <property type="entry name" value="DUF1840"/>
    <property type="match status" value="1"/>
</dbReference>
<evidence type="ECO:0000313" key="1">
    <source>
        <dbReference type="EMBL" id="AXR08481.1"/>
    </source>
</evidence>
<protein>
    <submittedName>
        <fullName evidence="1">DUF1840 domain-containing protein</fullName>
    </submittedName>
</protein>
<dbReference type="InterPro" id="IPR014991">
    <property type="entry name" value="DUF1840"/>
</dbReference>
<gene>
    <name evidence="1" type="ORF">D0Y50_10455</name>
</gene>
<accession>A0A346NSH4</accession>
<keyword evidence="2" id="KW-1185">Reference proteome</keyword>
<dbReference type="AlphaFoldDB" id="A0A346NSH4"/>
<dbReference type="EMBL" id="CP031769">
    <property type="protein sequence ID" value="AXR08481.1"/>
    <property type="molecule type" value="Genomic_DNA"/>
</dbReference>